<evidence type="ECO:0000313" key="8">
    <source>
        <dbReference type="EMBL" id="HHI88334.1"/>
    </source>
</evidence>
<evidence type="ECO:0000256" key="7">
    <source>
        <dbReference type="RuleBase" id="RU004466"/>
    </source>
</evidence>
<proteinExistence type="inferred from homology"/>
<comment type="similarity">
    <text evidence="2 7">Belongs to the FPP/GGPP synthase family.</text>
</comment>
<evidence type="ECO:0000256" key="3">
    <source>
        <dbReference type="ARBA" id="ARBA00022679"/>
    </source>
</evidence>
<evidence type="ECO:0000256" key="5">
    <source>
        <dbReference type="ARBA" id="ARBA00022842"/>
    </source>
</evidence>
<keyword evidence="6" id="KW-0414">Isoprene biosynthesis</keyword>
<feature type="non-terminal residue" evidence="8">
    <location>
        <position position="1"/>
    </location>
</feature>
<evidence type="ECO:0000256" key="6">
    <source>
        <dbReference type="ARBA" id="ARBA00023229"/>
    </source>
</evidence>
<dbReference type="GO" id="GO:0004659">
    <property type="term" value="F:prenyltransferase activity"/>
    <property type="evidence" value="ECO:0007669"/>
    <property type="project" value="InterPro"/>
</dbReference>
<dbReference type="InterPro" id="IPR033749">
    <property type="entry name" value="Polyprenyl_synt_CS"/>
</dbReference>
<dbReference type="PROSITE" id="PS00444">
    <property type="entry name" value="POLYPRENYL_SYNTHASE_2"/>
    <property type="match status" value="1"/>
</dbReference>
<dbReference type="SFLD" id="SFLDS00005">
    <property type="entry name" value="Isoprenoid_Synthase_Type_I"/>
    <property type="match status" value="1"/>
</dbReference>
<dbReference type="PROSITE" id="PS00723">
    <property type="entry name" value="POLYPRENYL_SYNTHASE_1"/>
    <property type="match status" value="1"/>
</dbReference>
<dbReference type="PANTHER" id="PTHR43281:SF1">
    <property type="entry name" value="FARNESYL DIPHOSPHATE SYNTHASE"/>
    <property type="match status" value="1"/>
</dbReference>
<dbReference type="PANTHER" id="PTHR43281">
    <property type="entry name" value="FARNESYL DIPHOSPHATE SYNTHASE"/>
    <property type="match status" value="1"/>
</dbReference>
<dbReference type="SUPFAM" id="SSF48576">
    <property type="entry name" value="Terpenoid synthases"/>
    <property type="match status" value="1"/>
</dbReference>
<dbReference type="GO" id="GO:0005737">
    <property type="term" value="C:cytoplasm"/>
    <property type="evidence" value="ECO:0007669"/>
    <property type="project" value="UniProtKB-ARBA"/>
</dbReference>
<dbReference type="FunFam" id="1.10.600.10:FF:000001">
    <property type="entry name" value="Geranylgeranyl diphosphate synthase"/>
    <property type="match status" value="1"/>
</dbReference>
<evidence type="ECO:0000256" key="4">
    <source>
        <dbReference type="ARBA" id="ARBA00022723"/>
    </source>
</evidence>
<dbReference type="AlphaFoldDB" id="A0A7V5U0Q2"/>
<organism evidence="8">
    <name type="scientific">Hellea balneolensis</name>
    <dbReference type="NCBI Taxonomy" id="287478"/>
    <lineage>
        <taxon>Bacteria</taxon>
        <taxon>Pseudomonadati</taxon>
        <taxon>Pseudomonadota</taxon>
        <taxon>Alphaproteobacteria</taxon>
        <taxon>Maricaulales</taxon>
        <taxon>Robiginitomaculaceae</taxon>
        <taxon>Hellea</taxon>
    </lineage>
</organism>
<dbReference type="NCBIfam" id="NF045485">
    <property type="entry name" value="FPPsyn"/>
    <property type="match status" value="1"/>
</dbReference>
<protein>
    <submittedName>
        <fullName evidence="8">Polyprenyl synthetase family protein</fullName>
    </submittedName>
</protein>
<dbReference type="GO" id="GO:0046872">
    <property type="term" value="F:metal ion binding"/>
    <property type="evidence" value="ECO:0007669"/>
    <property type="project" value="UniProtKB-KW"/>
</dbReference>
<sequence length="273" mass="29207">FPDPAGPQAEIMNAMRYAALGGGKRLRPFLLVEAAKMLGCEQDGVWLAAGALECVHVYSLVHDDLPCMDDDDLRRGKPTVHKAWDEAMAVLTGDALLTLAFETLSDKTVHNSARIRLALISKLARASGTHGMIGGQVIDITADQQEQDDALIAQLQTLKTGALIHYAVEAGGLLAGAGDKDMANLSAFANALGLAFQIRDDILDIEGDSRMMGKNTKKDAGLGKATFVAIHGLNAARQRANTLGEQARQALSPYGRKAENLMACVDFVLNRQK</sequence>
<dbReference type="InterPro" id="IPR008949">
    <property type="entry name" value="Isoprenoid_synthase_dom_sf"/>
</dbReference>
<keyword evidence="3 7" id="KW-0808">Transferase</keyword>
<evidence type="ECO:0000256" key="2">
    <source>
        <dbReference type="ARBA" id="ARBA00006706"/>
    </source>
</evidence>
<reference evidence="8" key="1">
    <citation type="journal article" date="2020" name="mSystems">
        <title>Genome- and Community-Level Interaction Insights into Carbon Utilization and Element Cycling Functions of Hydrothermarchaeota in Hydrothermal Sediment.</title>
        <authorList>
            <person name="Zhou Z."/>
            <person name="Liu Y."/>
            <person name="Xu W."/>
            <person name="Pan J."/>
            <person name="Luo Z.H."/>
            <person name="Li M."/>
        </authorList>
    </citation>
    <scope>NUCLEOTIDE SEQUENCE [LARGE SCALE GENOMIC DNA]</scope>
    <source>
        <strain evidence="8">HyVt-538</strain>
    </source>
</reference>
<name>A0A7V5U0Q2_9PROT</name>
<evidence type="ECO:0000256" key="1">
    <source>
        <dbReference type="ARBA" id="ARBA00001946"/>
    </source>
</evidence>
<dbReference type="CDD" id="cd00685">
    <property type="entry name" value="Trans_IPPS_HT"/>
    <property type="match status" value="1"/>
</dbReference>
<dbReference type="InterPro" id="IPR000092">
    <property type="entry name" value="Polyprenyl_synt"/>
</dbReference>
<comment type="cofactor">
    <cofactor evidence="1">
        <name>Mg(2+)</name>
        <dbReference type="ChEBI" id="CHEBI:18420"/>
    </cofactor>
</comment>
<keyword evidence="4" id="KW-0479">Metal-binding</keyword>
<dbReference type="SFLD" id="SFLDG01017">
    <property type="entry name" value="Polyprenyl_Transferase_Like"/>
    <property type="match status" value="1"/>
</dbReference>
<accession>A0A7V5U0Q2</accession>
<dbReference type="EMBL" id="DROP01000009">
    <property type="protein sequence ID" value="HHI88334.1"/>
    <property type="molecule type" value="Genomic_DNA"/>
</dbReference>
<keyword evidence="5" id="KW-0460">Magnesium</keyword>
<dbReference type="InterPro" id="IPR053378">
    <property type="entry name" value="Prenyl_diphosphate_synthase"/>
</dbReference>
<dbReference type="Pfam" id="PF00348">
    <property type="entry name" value="polyprenyl_synt"/>
    <property type="match status" value="1"/>
</dbReference>
<gene>
    <name evidence="8" type="ORF">ENK01_00140</name>
</gene>
<dbReference type="Proteomes" id="UP000885806">
    <property type="component" value="Unassembled WGS sequence"/>
</dbReference>
<comment type="caution">
    <text evidence="8">The sequence shown here is derived from an EMBL/GenBank/DDBJ whole genome shotgun (WGS) entry which is preliminary data.</text>
</comment>
<dbReference type="GO" id="GO:0016114">
    <property type="term" value="P:terpenoid biosynthetic process"/>
    <property type="evidence" value="ECO:0007669"/>
    <property type="project" value="UniProtKB-ARBA"/>
</dbReference>
<dbReference type="Gene3D" id="1.10.600.10">
    <property type="entry name" value="Farnesyl Diphosphate Synthase"/>
    <property type="match status" value="1"/>
</dbReference>